<dbReference type="InterPro" id="IPR022742">
    <property type="entry name" value="Hydrolase_4"/>
</dbReference>
<evidence type="ECO:0000313" key="3">
    <source>
        <dbReference type="EMBL" id="KAE8152052.1"/>
    </source>
</evidence>
<dbReference type="AlphaFoldDB" id="A0A5N6U0A1"/>
<evidence type="ECO:0000256" key="1">
    <source>
        <dbReference type="ARBA" id="ARBA00029464"/>
    </source>
</evidence>
<dbReference type="InterPro" id="IPR051411">
    <property type="entry name" value="Polyketide_trans_af380"/>
</dbReference>
<name>A0A5N6U0A1_ASPAV</name>
<sequence>MSAEKVEFKTLDGIVLRGHLYPAKQKGPAVIMGSGFNCVKEMFTKRVAVAFQKQNITAFAYDPRSLGESDGLPRNEFDPARMAEDYSDALTFLAKHDVVDSTQVGFWGMSFSGPIALAAAAMDARAAFVIACCPWYNYFTKERVPEILDRVIKDRVARLNGSDPSTETCWTYTGSPAFNVPVAESRKAFKLCEANMDTAPHYKGINQITVETLGALARWSPDPLIDTMLTTPVMMIVPERDELAAVPHQIQLFERLKGPKRLHVAHGRDHFDLLAGPGLQARQKLQVDFIRDAVRAGRARL</sequence>
<dbReference type="SUPFAM" id="SSF53474">
    <property type="entry name" value="alpha/beta-Hydrolases"/>
    <property type="match status" value="1"/>
</dbReference>
<dbReference type="Gene3D" id="1.10.10.800">
    <property type="match status" value="1"/>
</dbReference>
<dbReference type="Pfam" id="PF12146">
    <property type="entry name" value="Hydrolase_4"/>
    <property type="match status" value="1"/>
</dbReference>
<organism evidence="3 4">
    <name type="scientific">Aspergillus avenaceus</name>
    <dbReference type="NCBI Taxonomy" id="36643"/>
    <lineage>
        <taxon>Eukaryota</taxon>
        <taxon>Fungi</taxon>
        <taxon>Dikarya</taxon>
        <taxon>Ascomycota</taxon>
        <taxon>Pezizomycotina</taxon>
        <taxon>Eurotiomycetes</taxon>
        <taxon>Eurotiomycetidae</taxon>
        <taxon>Eurotiales</taxon>
        <taxon>Aspergillaceae</taxon>
        <taxon>Aspergillus</taxon>
        <taxon>Aspergillus subgen. Circumdati</taxon>
    </lineage>
</organism>
<gene>
    <name evidence="3" type="ORF">BDV25DRAFT_128263</name>
</gene>
<dbReference type="OrthoDB" id="2498029at2759"/>
<dbReference type="EMBL" id="ML742059">
    <property type="protein sequence ID" value="KAE8152052.1"/>
    <property type="molecule type" value="Genomic_DNA"/>
</dbReference>
<dbReference type="ESTHER" id="9euro-a0a5n6u0a1">
    <property type="family name" value="Thiohydrolase"/>
</dbReference>
<feature type="domain" description="Serine aminopeptidase S33" evidence="2">
    <location>
        <begin position="34"/>
        <end position="270"/>
    </location>
</feature>
<dbReference type="PANTHER" id="PTHR47751">
    <property type="entry name" value="SUPERFAMILY HYDROLASE, PUTATIVE (AFU_ORTHOLOGUE AFUA_2G16580)-RELATED"/>
    <property type="match status" value="1"/>
</dbReference>
<reference evidence="3 4" key="1">
    <citation type="submission" date="2019-04" db="EMBL/GenBank/DDBJ databases">
        <title>Friends and foes A comparative genomics study of 23 Aspergillus species from section Flavi.</title>
        <authorList>
            <consortium name="DOE Joint Genome Institute"/>
            <person name="Kjaerbolling I."/>
            <person name="Vesth T."/>
            <person name="Frisvad J.C."/>
            <person name="Nybo J.L."/>
            <person name="Theobald S."/>
            <person name="Kildgaard S."/>
            <person name="Isbrandt T."/>
            <person name="Kuo A."/>
            <person name="Sato A."/>
            <person name="Lyhne E.K."/>
            <person name="Kogle M.E."/>
            <person name="Wiebenga A."/>
            <person name="Kun R.S."/>
            <person name="Lubbers R.J."/>
            <person name="Makela M.R."/>
            <person name="Barry K."/>
            <person name="Chovatia M."/>
            <person name="Clum A."/>
            <person name="Daum C."/>
            <person name="Haridas S."/>
            <person name="He G."/>
            <person name="LaButti K."/>
            <person name="Lipzen A."/>
            <person name="Mondo S."/>
            <person name="Riley R."/>
            <person name="Salamov A."/>
            <person name="Simmons B.A."/>
            <person name="Magnuson J.K."/>
            <person name="Henrissat B."/>
            <person name="Mortensen U.H."/>
            <person name="Larsen T.O."/>
            <person name="Devries R.P."/>
            <person name="Grigoriev I.V."/>
            <person name="Machida M."/>
            <person name="Baker S.E."/>
            <person name="Andersen M.R."/>
        </authorList>
    </citation>
    <scope>NUCLEOTIDE SEQUENCE [LARGE SCALE GENOMIC DNA]</scope>
    <source>
        <strain evidence="3 4">IBT 18842</strain>
    </source>
</reference>
<dbReference type="Gene3D" id="3.40.50.1820">
    <property type="entry name" value="alpha/beta hydrolase"/>
    <property type="match status" value="1"/>
</dbReference>
<accession>A0A5N6U0A1</accession>
<evidence type="ECO:0000259" key="2">
    <source>
        <dbReference type="Pfam" id="PF12146"/>
    </source>
</evidence>
<dbReference type="Proteomes" id="UP000325780">
    <property type="component" value="Unassembled WGS sequence"/>
</dbReference>
<keyword evidence="3" id="KW-0378">Hydrolase</keyword>
<dbReference type="GO" id="GO:0016787">
    <property type="term" value="F:hydrolase activity"/>
    <property type="evidence" value="ECO:0007669"/>
    <property type="project" value="UniProtKB-KW"/>
</dbReference>
<dbReference type="PANTHER" id="PTHR47751:SF2">
    <property type="entry name" value="DLTD N-TERMINAL DOMAIN PROTEIN (AFU_ORTHOLOGUE AFUA_8G00380)-RELATED"/>
    <property type="match status" value="1"/>
</dbReference>
<dbReference type="InterPro" id="IPR029058">
    <property type="entry name" value="AB_hydrolase_fold"/>
</dbReference>
<keyword evidence="4" id="KW-1185">Reference proteome</keyword>
<protein>
    <submittedName>
        <fullName evidence="3">Alpha/Beta hydrolase protein</fullName>
    </submittedName>
</protein>
<proteinExistence type="inferred from homology"/>
<comment type="similarity">
    <text evidence="1">Belongs to the polyketide transferase af380 family.</text>
</comment>
<evidence type="ECO:0000313" key="4">
    <source>
        <dbReference type="Proteomes" id="UP000325780"/>
    </source>
</evidence>